<protein>
    <submittedName>
        <fullName evidence="2">Uncharacterized protein</fullName>
    </submittedName>
</protein>
<comment type="caution">
    <text evidence="2">The sequence shown here is derived from an EMBL/GenBank/DDBJ whole genome shotgun (WGS) entry which is preliminary data.</text>
</comment>
<organism evidence="2 3">
    <name type="scientific">Nonomuraea rosea</name>
    <dbReference type="NCBI Taxonomy" id="638574"/>
    <lineage>
        <taxon>Bacteria</taxon>
        <taxon>Bacillati</taxon>
        <taxon>Actinomycetota</taxon>
        <taxon>Actinomycetes</taxon>
        <taxon>Streptosporangiales</taxon>
        <taxon>Streptosporangiaceae</taxon>
        <taxon>Nonomuraea</taxon>
    </lineage>
</organism>
<gene>
    <name evidence="2" type="ORF">GCM10022419_031820</name>
</gene>
<feature type="region of interest" description="Disordered" evidence="1">
    <location>
        <begin position="26"/>
        <end position="50"/>
    </location>
</feature>
<dbReference type="Proteomes" id="UP001500630">
    <property type="component" value="Unassembled WGS sequence"/>
</dbReference>
<reference evidence="3" key="1">
    <citation type="journal article" date="2019" name="Int. J. Syst. Evol. Microbiol.">
        <title>The Global Catalogue of Microorganisms (GCM) 10K type strain sequencing project: providing services to taxonomists for standard genome sequencing and annotation.</title>
        <authorList>
            <consortium name="The Broad Institute Genomics Platform"/>
            <consortium name="The Broad Institute Genome Sequencing Center for Infectious Disease"/>
            <person name="Wu L."/>
            <person name="Ma J."/>
        </authorList>
    </citation>
    <scope>NUCLEOTIDE SEQUENCE [LARGE SCALE GENOMIC DNA]</scope>
    <source>
        <strain evidence="3">JCM 17326</strain>
    </source>
</reference>
<evidence type="ECO:0000256" key="1">
    <source>
        <dbReference type="SAM" id="MobiDB-lite"/>
    </source>
</evidence>
<proteinExistence type="predicted"/>
<accession>A0ABP6WDJ5</accession>
<sequence length="66" mass="7062">MRHLKGATIDLAQAFCAASEQMHAFGQTGEQNERDHDDVPGSSCIPGAARHTQSGLPYGLIPVGQW</sequence>
<dbReference type="EMBL" id="BAABDQ010000005">
    <property type="protein sequence ID" value="GAA3549115.1"/>
    <property type="molecule type" value="Genomic_DNA"/>
</dbReference>
<evidence type="ECO:0000313" key="2">
    <source>
        <dbReference type="EMBL" id="GAA3549115.1"/>
    </source>
</evidence>
<name>A0ABP6WDJ5_9ACTN</name>
<evidence type="ECO:0000313" key="3">
    <source>
        <dbReference type="Proteomes" id="UP001500630"/>
    </source>
</evidence>
<keyword evidence="3" id="KW-1185">Reference proteome</keyword>